<organism evidence="1 2">
    <name type="scientific">Legionella drancourtii LLAP12</name>
    <dbReference type="NCBI Taxonomy" id="658187"/>
    <lineage>
        <taxon>Bacteria</taxon>
        <taxon>Pseudomonadati</taxon>
        <taxon>Pseudomonadota</taxon>
        <taxon>Gammaproteobacteria</taxon>
        <taxon>Legionellales</taxon>
        <taxon>Legionellaceae</taxon>
        <taxon>Legionella</taxon>
    </lineage>
</organism>
<keyword evidence="2" id="KW-1185">Reference proteome</keyword>
<dbReference type="EMBL" id="JH413830">
    <property type="protein sequence ID" value="EHL30423.1"/>
    <property type="molecule type" value="Genomic_DNA"/>
</dbReference>
<protein>
    <submittedName>
        <fullName evidence="1">Uncharacterized protein</fullName>
    </submittedName>
</protein>
<accession>G9EQH7</accession>
<gene>
    <name evidence="1" type="ORF">LDG_7524</name>
</gene>
<dbReference type="STRING" id="658187.LDG_7524"/>
<dbReference type="HOGENOM" id="CLU_3312045_0_0_6"/>
<sequence>MKLKAINIQASNAKILVQGEVELPENSKRVPWEYPVFYL</sequence>
<dbReference type="Proteomes" id="UP000002770">
    <property type="component" value="Unassembled WGS sequence"/>
</dbReference>
<reference evidence="1 2" key="1">
    <citation type="journal article" date="2011" name="BMC Genomics">
        <title>Insight into cross-talk between intra-amoebal pathogens.</title>
        <authorList>
            <person name="Gimenez G."/>
            <person name="Bertelli C."/>
            <person name="Moliner C."/>
            <person name="Robert C."/>
            <person name="Raoult D."/>
            <person name="Fournier P.E."/>
            <person name="Greub G."/>
        </authorList>
    </citation>
    <scope>NUCLEOTIDE SEQUENCE [LARGE SCALE GENOMIC DNA]</scope>
    <source>
        <strain evidence="1 2">LLAP12</strain>
    </source>
</reference>
<name>G9EQH7_9GAMM</name>
<evidence type="ECO:0000313" key="2">
    <source>
        <dbReference type="Proteomes" id="UP000002770"/>
    </source>
</evidence>
<dbReference type="InParanoid" id="G9EQH7"/>
<dbReference type="AlphaFoldDB" id="G9EQH7"/>
<proteinExistence type="predicted"/>
<evidence type="ECO:0000313" key="1">
    <source>
        <dbReference type="EMBL" id="EHL30423.1"/>
    </source>
</evidence>